<accession>A0A011P1L6</accession>
<keyword evidence="1" id="KW-0472">Membrane</keyword>
<feature type="transmembrane region" description="Helical" evidence="1">
    <location>
        <begin position="174"/>
        <end position="194"/>
    </location>
</feature>
<evidence type="ECO:0000313" key="2">
    <source>
        <dbReference type="EMBL" id="EXI88883.1"/>
    </source>
</evidence>
<feature type="transmembrane region" description="Helical" evidence="1">
    <location>
        <begin position="112"/>
        <end position="136"/>
    </location>
</feature>
<keyword evidence="3" id="KW-1185">Reference proteome</keyword>
<feature type="transmembrane region" description="Helical" evidence="1">
    <location>
        <begin position="206"/>
        <end position="233"/>
    </location>
</feature>
<organism evidence="2 3">
    <name type="scientific">Accumulibacter regalis</name>
    <dbReference type="NCBI Taxonomy" id="522306"/>
    <lineage>
        <taxon>Bacteria</taxon>
        <taxon>Pseudomonadati</taxon>
        <taxon>Pseudomonadota</taxon>
        <taxon>Betaproteobacteria</taxon>
        <taxon>Candidatus Accumulibacter</taxon>
    </lineage>
</organism>
<dbReference type="eggNOG" id="COG5473">
    <property type="taxonomic scope" value="Bacteria"/>
</dbReference>
<sequence>MQAFPIPAPQFNGASRRVGAASRRVGAGSALNWLQQGWAMFIARPGAWMAMTVIVIVIYVGLATVPLIGPLAAHLLAPVLAAGMLIACQKLAHEQDLAISDLFAGFQQHTSALLTLGVLYMLAMLALAVLAMLLAGSGMAGAMIMHSPLAAGIAFGGVALAGLLWLLLSVPIVMAIWFAPALVVFNAMAPVDALKASFNACLKNILVFLVYAPLVMVLCFFATLPVGLGFLVLGPVLAGSVYASYRDIFLSA</sequence>
<feature type="transmembrane region" description="Helical" evidence="1">
    <location>
        <begin position="47"/>
        <end position="68"/>
    </location>
</feature>
<dbReference type="PATRIC" id="fig|1454004.3.peg.2054"/>
<keyword evidence="1" id="KW-1133">Transmembrane helix</keyword>
<dbReference type="EMBL" id="JEMY01000024">
    <property type="protein sequence ID" value="EXI88883.1"/>
    <property type="molecule type" value="Genomic_DNA"/>
</dbReference>
<gene>
    <name evidence="2" type="ORF">AW11_01986</name>
</gene>
<evidence type="ECO:0000313" key="3">
    <source>
        <dbReference type="Proteomes" id="UP000022141"/>
    </source>
</evidence>
<feature type="transmembrane region" description="Helical" evidence="1">
    <location>
        <begin position="75"/>
        <end position="92"/>
    </location>
</feature>
<protein>
    <submittedName>
        <fullName evidence="2">Integral membrane protein</fullName>
    </submittedName>
</protein>
<dbReference type="AlphaFoldDB" id="A0A011P1L6"/>
<keyword evidence="1" id="KW-0812">Transmembrane</keyword>
<dbReference type="STRING" id="1454004.AW11_01986"/>
<dbReference type="InterPro" id="IPR047798">
    <property type="entry name" value="BPSS1780-like"/>
</dbReference>
<evidence type="ECO:0000256" key="1">
    <source>
        <dbReference type="SAM" id="Phobius"/>
    </source>
</evidence>
<dbReference type="NCBIfam" id="NF041043">
    <property type="entry name" value="BPSS1780_fam"/>
    <property type="match status" value="1"/>
</dbReference>
<name>A0A011P1L6_ACCRE</name>
<comment type="caution">
    <text evidence="2">The sequence shown here is derived from an EMBL/GenBank/DDBJ whole genome shotgun (WGS) entry which is preliminary data.</text>
</comment>
<feature type="transmembrane region" description="Helical" evidence="1">
    <location>
        <begin position="148"/>
        <end position="168"/>
    </location>
</feature>
<reference evidence="2" key="1">
    <citation type="submission" date="2014-02" db="EMBL/GenBank/DDBJ databases">
        <title>Expanding our view of genomic diversity in Candidatus Accumulibacter clades.</title>
        <authorList>
            <person name="Skennerton C.T."/>
            <person name="Barr J.J."/>
            <person name="Slater F.R."/>
            <person name="Bond P.L."/>
            <person name="Tyson G.W."/>
        </authorList>
    </citation>
    <scope>NUCLEOTIDE SEQUENCE [LARGE SCALE GENOMIC DNA]</scope>
</reference>
<proteinExistence type="predicted"/>
<dbReference type="Proteomes" id="UP000022141">
    <property type="component" value="Unassembled WGS sequence"/>
</dbReference>